<dbReference type="Gene3D" id="3.80.10.10">
    <property type="entry name" value="Ribonuclease Inhibitor"/>
    <property type="match status" value="1"/>
</dbReference>
<dbReference type="InterPro" id="IPR017441">
    <property type="entry name" value="Protein_kinase_ATP_BS"/>
</dbReference>
<dbReference type="InterPro" id="IPR000719">
    <property type="entry name" value="Prot_kinase_dom"/>
</dbReference>
<dbReference type="EMBL" id="HBIZ01009873">
    <property type="protein sequence ID" value="CAE0753240.1"/>
    <property type="molecule type" value="Transcribed_RNA"/>
</dbReference>
<keyword evidence="2 3" id="KW-0067">ATP-binding</keyword>
<dbReference type="AlphaFoldDB" id="A0A6S9SIV9"/>
<dbReference type="SUPFAM" id="SSF52058">
    <property type="entry name" value="L domain-like"/>
    <property type="match status" value="1"/>
</dbReference>
<keyword evidence="1 3" id="KW-0547">Nucleotide-binding</keyword>
<reference evidence="6" key="1">
    <citation type="submission" date="2021-01" db="EMBL/GenBank/DDBJ databases">
        <authorList>
            <person name="Corre E."/>
            <person name="Pelletier E."/>
            <person name="Niang G."/>
            <person name="Scheremetjew M."/>
            <person name="Finn R."/>
            <person name="Kale V."/>
            <person name="Holt S."/>
            <person name="Cochrane G."/>
            <person name="Meng A."/>
            <person name="Brown T."/>
            <person name="Cohen L."/>
        </authorList>
    </citation>
    <scope>NUCLEOTIDE SEQUENCE</scope>
    <source>
        <strain evidence="6">CCMP645</strain>
    </source>
</reference>
<sequence length="242" mass="25817">MLTNNMLTALPDELERCTELEMMRAADNRLAALPPFLFAMPRLAWLALAGNPCVQACTSLASSPRSVRLSELQLHEELGRGAGGTVRRATWSASPDAPAVAVKLFNAAASVSDGDPIHEVHAAGAVSHANTCRVLGVVDEPLGLVQELLSGYSSLGNPPDFASCTRDTYVAGTAFAPPFAARALAGVAAACAHLHALRFAHGDLYAHNTMARFALNRNCELRRACLRCLAEAVTTQRTRWLK</sequence>
<dbReference type="InterPro" id="IPR032675">
    <property type="entry name" value="LRR_dom_sf"/>
</dbReference>
<dbReference type="GO" id="GO:0004672">
    <property type="term" value="F:protein kinase activity"/>
    <property type="evidence" value="ECO:0007669"/>
    <property type="project" value="InterPro"/>
</dbReference>
<dbReference type="InterPro" id="IPR001245">
    <property type="entry name" value="Ser-Thr/Tyr_kinase_cat_dom"/>
</dbReference>
<dbReference type="PROSITE" id="PS50011">
    <property type="entry name" value="PROTEIN_KINASE_DOM"/>
    <property type="match status" value="1"/>
</dbReference>
<organism evidence="6">
    <name type="scientific">Chrysotila carterae</name>
    <name type="common">Marine alga</name>
    <name type="synonym">Syracosphaera carterae</name>
    <dbReference type="NCBI Taxonomy" id="13221"/>
    <lineage>
        <taxon>Eukaryota</taxon>
        <taxon>Haptista</taxon>
        <taxon>Haptophyta</taxon>
        <taxon>Prymnesiophyceae</taxon>
        <taxon>Isochrysidales</taxon>
        <taxon>Isochrysidaceae</taxon>
        <taxon>Chrysotila</taxon>
    </lineage>
</organism>
<dbReference type="GO" id="GO:0005524">
    <property type="term" value="F:ATP binding"/>
    <property type="evidence" value="ECO:0007669"/>
    <property type="project" value="UniProtKB-UniRule"/>
</dbReference>
<dbReference type="PROSITE" id="PS00107">
    <property type="entry name" value="PROTEIN_KINASE_ATP"/>
    <property type="match status" value="1"/>
</dbReference>
<evidence type="ECO:0000313" key="5">
    <source>
        <dbReference type="EMBL" id="CAE0753240.1"/>
    </source>
</evidence>
<dbReference type="Gene3D" id="1.10.510.10">
    <property type="entry name" value="Transferase(Phosphotransferase) domain 1"/>
    <property type="match status" value="1"/>
</dbReference>
<dbReference type="PANTHER" id="PTHR24418">
    <property type="entry name" value="TYROSINE-PROTEIN KINASE"/>
    <property type="match status" value="1"/>
</dbReference>
<evidence type="ECO:0000256" key="1">
    <source>
        <dbReference type="ARBA" id="ARBA00022741"/>
    </source>
</evidence>
<gene>
    <name evidence="5" type="ORF">PCAR00345_LOCUS5827</name>
    <name evidence="6" type="ORF">PCAR00345_LOCUS5829</name>
</gene>
<evidence type="ECO:0000313" key="6">
    <source>
        <dbReference type="EMBL" id="CAE0753242.1"/>
    </source>
</evidence>
<feature type="binding site" evidence="3">
    <location>
        <position position="103"/>
    </location>
    <ligand>
        <name>ATP</name>
        <dbReference type="ChEBI" id="CHEBI:30616"/>
    </ligand>
</feature>
<name>A0A6S9SIV9_CHRCT</name>
<dbReference type="InterPro" id="IPR011009">
    <property type="entry name" value="Kinase-like_dom_sf"/>
</dbReference>
<evidence type="ECO:0000256" key="3">
    <source>
        <dbReference type="PROSITE-ProRule" id="PRU10141"/>
    </source>
</evidence>
<protein>
    <recommendedName>
        <fullName evidence="4">Protein kinase domain-containing protein</fullName>
    </recommendedName>
</protein>
<dbReference type="Pfam" id="PF07714">
    <property type="entry name" value="PK_Tyr_Ser-Thr"/>
    <property type="match status" value="1"/>
</dbReference>
<proteinExistence type="predicted"/>
<evidence type="ECO:0000256" key="2">
    <source>
        <dbReference type="ARBA" id="ARBA00022840"/>
    </source>
</evidence>
<feature type="domain" description="Protein kinase" evidence="4">
    <location>
        <begin position="72"/>
        <end position="242"/>
    </location>
</feature>
<accession>A0A6S9SIV9</accession>
<dbReference type="InterPro" id="IPR050198">
    <property type="entry name" value="Non-receptor_tyrosine_kinases"/>
</dbReference>
<dbReference type="SUPFAM" id="SSF56112">
    <property type="entry name" value="Protein kinase-like (PK-like)"/>
    <property type="match status" value="1"/>
</dbReference>
<evidence type="ECO:0000259" key="4">
    <source>
        <dbReference type="PROSITE" id="PS50011"/>
    </source>
</evidence>
<dbReference type="EMBL" id="HBIZ01009875">
    <property type="protein sequence ID" value="CAE0753242.1"/>
    <property type="molecule type" value="Transcribed_RNA"/>
</dbReference>